<evidence type="ECO:0000256" key="2">
    <source>
        <dbReference type="ARBA" id="ARBA00022475"/>
    </source>
</evidence>
<dbReference type="InterPro" id="IPR050833">
    <property type="entry name" value="Poly_Biosynth_Transport"/>
</dbReference>
<feature type="transmembrane region" description="Helical" evidence="6">
    <location>
        <begin position="127"/>
        <end position="148"/>
    </location>
</feature>
<evidence type="ECO:0000256" key="6">
    <source>
        <dbReference type="SAM" id="Phobius"/>
    </source>
</evidence>
<feature type="transmembrane region" description="Helical" evidence="6">
    <location>
        <begin position="42"/>
        <end position="60"/>
    </location>
</feature>
<evidence type="ECO:0000256" key="5">
    <source>
        <dbReference type="ARBA" id="ARBA00023136"/>
    </source>
</evidence>
<evidence type="ECO:0000256" key="3">
    <source>
        <dbReference type="ARBA" id="ARBA00022692"/>
    </source>
</evidence>
<keyword evidence="5 6" id="KW-0472">Membrane</keyword>
<feature type="transmembrane region" description="Helical" evidence="6">
    <location>
        <begin position="442"/>
        <end position="458"/>
    </location>
</feature>
<evidence type="ECO:0000256" key="4">
    <source>
        <dbReference type="ARBA" id="ARBA00022989"/>
    </source>
</evidence>
<dbReference type="EMBL" id="JAKJSC010000005">
    <property type="protein sequence ID" value="MDE5419666.1"/>
    <property type="molecule type" value="Genomic_DNA"/>
</dbReference>
<gene>
    <name evidence="7" type="ORF">L3049_16865</name>
</gene>
<dbReference type="Pfam" id="PF01943">
    <property type="entry name" value="Polysacc_synt"/>
    <property type="match status" value="1"/>
</dbReference>
<organism evidence="7 8">
    <name type="scientific">Paralabilibaculum antarcticum</name>
    <dbReference type="NCBI Taxonomy" id="2912572"/>
    <lineage>
        <taxon>Bacteria</taxon>
        <taxon>Pseudomonadati</taxon>
        <taxon>Bacteroidota</taxon>
        <taxon>Bacteroidia</taxon>
        <taxon>Marinilabiliales</taxon>
        <taxon>Marinifilaceae</taxon>
        <taxon>Paralabilibaculum</taxon>
    </lineage>
</organism>
<sequence>MKVNQLKVGAILSYVVMGLSNVVGLLYTPYMLRMMGQSEYGLYSLVASVVAYLTILDLGFGNTIIRYTAKFRSEGKTEEQYSMFGMFILLYGAIGFIVLVLGMVLYFNIESIYGGTLTADELDKVHTLVLLMVFNLVFTFPVSIFGSIVTAYEKFIFQKVIQVVRIILNTGIMIALLEMGYRAIGMVVLITIFNVTTQLVNLWYCKYKIKIKIYFKKFEWKFFKELAGYSFYIFLGAIINRLYWSSGQLVLGANVGTAAVAIFAVGIQLEQMYMGFSTAISGVFLPKVTAMVSQSKSDKEISDLFIRTGRIQFIVMSFILAGFILFGKQFIHLWAGANYADTYLITLLFFIPLTIPLIQNLGIIILEARNRIKFRALVYICIAAFSVALQLILVDTYGGIGCAIAICAGLVLGHLVVMNIYYYKKQEIDIPKFWKEIGKMSISPLVIGLLTYVILQSIELDTVVSLASGIILFAIIYIPVFWFTSMNQYERDLLYKPVMGVVSRFKSLR</sequence>
<evidence type="ECO:0000313" key="7">
    <source>
        <dbReference type="EMBL" id="MDE5419666.1"/>
    </source>
</evidence>
<name>A0ABT5VW71_9BACT</name>
<feature type="transmembrane region" description="Helical" evidence="6">
    <location>
        <begin position="81"/>
        <end position="107"/>
    </location>
</feature>
<feature type="transmembrane region" description="Helical" evidence="6">
    <location>
        <begin position="400"/>
        <end position="422"/>
    </location>
</feature>
<keyword evidence="8" id="KW-1185">Reference proteome</keyword>
<keyword evidence="4 6" id="KW-1133">Transmembrane helix</keyword>
<feature type="transmembrane region" description="Helical" evidence="6">
    <location>
        <begin position="343"/>
        <end position="364"/>
    </location>
</feature>
<proteinExistence type="predicted"/>
<dbReference type="InterPro" id="IPR002797">
    <property type="entry name" value="Polysacc_synth"/>
</dbReference>
<evidence type="ECO:0000256" key="1">
    <source>
        <dbReference type="ARBA" id="ARBA00004651"/>
    </source>
</evidence>
<evidence type="ECO:0000313" key="8">
    <source>
        <dbReference type="Proteomes" id="UP001528920"/>
    </source>
</evidence>
<comment type="subcellular location">
    <subcellularLocation>
        <location evidence="1">Cell membrane</location>
        <topology evidence="1">Multi-pass membrane protein</topology>
    </subcellularLocation>
</comment>
<dbReference type="PANTHER" id="PTHR30250:SF26">
    <property type="entry name" value="PSMA PROTEIN"/>
    <property type="match status" value="1"/>
</dbReference>
<dbReference type="RefSeq" id="WP_275110995.1">
    <property type="nucleotide sequence ID" value="NZ_JAKJSC010000005.1"/>
</dbReference>
<dbReference type="Proteomes" id="UP001528920">
    <property type="component" value="Unassembled WGS sequence"/>
</dbReference>
<feature type="transmembrane region" description="Helical" evidence="6">
    <location>
        <begin position="376"/>
        <end position="394"/>
    </location>
</feature>
<feature type="transmembrane region" description="Helical" evidence="6">
    <location>
        <begin position="226"/>
        <end position="243"/>
    </location>
</feature>
<feature type="transmembrane region" description="Helical" evidence="6">
    <location>
        <begin position="160"/>
        <end position="177"/>
    </location>
</feature>
<feature type="transmembrane region" description="Helical" evidence="6">
    <location>
        <begin position="464"/>
        <end position="483"/>
    </location>
</feature>
<keyword evidence="3 6" id="KW-0812">Transmembrane</keyword>
<feature type="transmembrane region" description="Helical" evidence="6">
    <location>
        <begin position="183"/>
        <end position="205"/>
    </location>
</feature>
<feature type="transmembrane region" description="Helical" evidence="6">
    <location>
        <begin position="249"/>
        <end position="267"/>
    </location>
</feature>
<reference evidence="7 8" key="1">
    <citation type="submission" date="2022-01" db="EMBL/GenBank/DDBJ databases">
        <title>Labilibaculum sp. nov, a marine bacterium isolated from Antarctica.</title>
        <authorList>
            <person name="Dai W."/>
        </authorList>
    </citation>
    <scope>NUCLEOTIDE SEQUENCE [LARGE SCALE GENOMIC DNA]</scope>
    <source>
        <strain evidence="7 8">DW002</strain>
    </source>
</reference>
<feature type="transmembrane region" description="Helical" evidence="6">
    <location>
        <begin position="12"/>
        <end position="30"/>
    </location>
</feature>
<dbReference type="PANTHER" id="PTHR30250">
    <property type="entry name" value="PST FAMILY PREDICTED COLANIC ACID TRANSPORTER"/>
    <property type="match status" value="1"/>
</dbReference>
<feature type="transmembrane region" description="Helical" evidence="6">
    <location>
        <begin position="313"/>
        <end position="331"/>
    </location>
</feature>
<comment type="caution">
    <text evidence="7">The sequence shown here is derived from an EMBL/GenBank/DDBJ whole genome shotgun (WGS) entry which is preliminary data.</text>
</comment>
<protein>
    <submittedName>
        <fullName evidence="7">Oligosaccharide flippase family protein</fullName>
    </submittedName>
</protein>
<keyword evidence="2" id="KW-1003">Cell membrane</keyword>
<accession>A0ABT5VW71</accession>